<proteinExistence type="predicted"/>
<evidence type="ECO:0000313" key="2">
    <source>
        <dbReference type="Proteomes" id="UP000267223"/>
    </source>
</evidence>
<dbReference type="Proteomes" id="UP000267223">
    <property type="component" value="Unassembled WGS sequence"/>
</dbReference>
<organism evidence="1 2">
    <name type="scientific">Hanamia caeni</name>
    <dbReference type="NCBI Taxonomy" id="2294116"/>
    <lineage>
        <taxon>Bacteria</taxon>
        <taxon>Pseudomonadati</taxon>
        <taxon>Bacteroidota</taxon>
        <taxon>Chitinophagia</taxon>
        <taxon>Chitinophagales</taxon>
        <taxon>Chitinophagaceae</taxon>
        <taxon>Hanamia</taxon>
    </lineage>
</organism>
<protein>
    <submittedName>
        <fullName evidence="1">Uncharacterized protein</fullName>
    </submittedName>
</protein>
<reference evidence="1 2" key="1">
    <citation type="submission" date="2018-11" db="EMBL/GenBank/DDBJ databases">
        <title>Draft genome sequence of Ferruginibacter sp. BO-59.</title>
        <authorList>
            <person name="Im W.T."/>
        </authorList>
    </citation>
    <scope>NUCLEOTIDE SEQUENCE [LARGE SCALE GENOMIC DNA]</scope>
    <source>
        <strain evidence="1 2">BO-59</strain>
    </source>
</reference>
<gene>
    <name evidence="1" type="ORF">EFY79_16960</name>
</gene>
<sequence>MEDLMDNGEPTFNTSVNDQVSGYTISQLFGALQSDVTSIPQYEARLLQQNPSNPTNPYINALFSSYGF</sequence>
<dbReference type="EMBL" id="RJJR01000015">
    <property type="protein sequence ID" value="RNI34000.1"/>
    <property type="molecule type" value="Genomic_DNA"/>
</dbReference>
<keyword evidence="2" id="KW-1185">Reference proteome</keyword>
<name>A0A3M9N872_9BACT</name>
<dbReference type="AlphaFoldDB" id="A0A3M9N872"/>
<comment type="caution">
    <text evidence="1">The sequence shown here is derived from an EMBL/GenBank/DDBJ whole genome shotgun (WGS) entry which is preliminary data.</text>
</comment>
<evidence type="ECO:0000313" key="1">
    <source>
        <dbReference type="EMBL" id="RNI34000.1"/>
    </source>
</evidence>
<accession>A0A3M9N872</accession>